<dbReference type="InterPro" id="IPR018485">
    <property type="entry name" value="FGGY_C"/>
</dbReference>
<dbReference type="PANTHER" id="PTHR10196">
    <property type="entry name" value="SUGAR KINASE"/>
    <property type="match status" value="1"/>
</dbReference>
<dbReference type="EC" id="2.7.1.17" evidence="4"/>
<dbReference type="Proteomes" id="UP001623349">
    <property type="component" value="Unassembled WGS sequence"/>
</dbReference>
<evidence type="ECO:0000256" key="3">
    <source>
        <dbReference type="ARBA" id="ARBA00022777"/>
    </source>
</evidence>
<evidence type="ECO:0000313" key="7">
    <source>
        <dbReference type="EMBL" id="GAB1294808.1"/>
    </source>
</evidence>
<dbReference type="Pfam" id="PF00370">
    <property type="entry name" value="FGGY_N"/>
    <property type="match status" value="1"/>
</dbReference>
<evidence type="ECO:0000256" key="2">
    <source>
        <dbReference type="ARBA" id="ARBA00022679"/>
    </source>
</evidence>
<protein>
    <recommendedName>
        <fullName evidence="4">Xylulose kinase</fullName>
        <ecNumber evidence="4">2.7.1.17</ecNumber>
    </recommendedName>
</protein>
<keyword evidence="8" id="KW-1185">Reference proteome</keyword>
<gene>
    <name evidence="7" type="ORF">APTSU1_001004100</name>
</gene>
<comment type="catalytic activity">
    <reaction evidence="4">
        <text>D-xylulose + ATP = D-xylulose 5-phosphate + ADP + H(+)</text>
        <dbReference type="Rhea" id="RHEA:10964"/>
        <dbReference type="ChEBI" id="CHEBI:15378"/>
        <dbReference type="ChEBI" id="CHEBI:17140"/>
        <dbReference type="ChEBI" id="CHEBI:30616"/>
        <dbReference type="ChEBI" id="CHEBI:57737"/>
        <dbReference type="ChEBI" id="CHEBI:456216"/>
        <dbReference type="EC" id="2.7.1.17"/>
    </reaction>
</comment>
<dbReference type="CDD" id="cd07776">
    <property type="entry name" value="ASKHA_NBD_FGGY_SpXK-like"/>
    <property type="match status" value="1"/>
</dbReference>
<evidence type="ECO:0000256" key="4">
    <source>
        <dbReference type="RuleBase" id="RU367058"/>
    </source>
</evidence>
<feature type="domain" description="Carbohydrate kinase FGGY N-terminal" evidence="5">
    <location>
        <begin position="127"/>
        <end position="293"/>
    </location>
</feature>
<comment type="caution">
    <text evidence="7">The sequence shown here is derived from an EMBL/GenBank/DDBJ whole genome shotgun (WGS) entry which is preliminary data.</text>
</comment>
<dbReference type="EMBL" id="BAAFST010000009">
    <property type="protein sequence ID" value="GAB1294808.1"/>
    <property type="molecule type" value="Genomic_DNA"/>
</dbReference>
<keyword evidence="2 4" id="KW-0808">Transferase</keyword>
<sequence>MVKVVAVDTELNVFYEDSVHFDRDLPEFGTQGGVHVHKDRLTVTSPVLMWVQALDLILEKMKASGFDFSQVLALSGAGQVCQRQLHVPWELATRKRLLEDWGQPGTVEPVTSSPITSAAAGCFSISDCPIWMDSSTTAQCHQLEAAVGGAQALSCLTGSRAYERFTGNQIAKLFQKNPEVYSHSEIHRGRALGRRRERISLVSSFAASLFLGGYSPIDYSDGSGMNLLQIQDKIWSQACLDVCAPRLEEKLGSPVPSCSVVGAISSYYVQRYGFPPGCKVVAFTGDNPASLAGMRLEEGDIATFLVSLGTSDTLFLWLQKPMPALEGHIFCNPVDAQQYMALLCFKNGSLMREKIRDESASCSWNKLSKALQATEMGNNGNLGFYFDVMEITPEIIGRHRFNAENIEVSAFPGDVEIRALIEGQFMAKRIHAEGLGYRVMPKTKILATGGASHNKDILQVLADVFGAPVYVIDTTSSACVGSAYRAFHGLAGGTGVTFSEVVKSAPQPSLAATPNPGASQVYAALLPRYAELEQRILSKAQRPL</sequence>
<evidence type="ECO:0000313" key="8">
    <source>
        <dbReference type="Proteomes" id="UP001623349"/>
    </source>
</evidence>
<keyword evidence="4" id="KW-0547">Nucleotide-binding</keyword>
<dbReference type="Gene3D" id="3.30.420.40">
    <property type="match status" value="2"/>
</dbReference>
<keyword evidence="4" id="KW-0119">Carbohydrate metabolism</keyword>
<evidence type="ECO:0000259" key="5">
    <source>
        <dbReference type="Pfam" id="PF00370"/>
    </source>
</evidence>
<feature type="domain" description="Carbohydrate kinase FGGY C-terminal" evidence="6">
    <location>
        <begin position="306"/>
        <end position="488"/>
    </location>
</feature>
<dbReference type="SUPFAM" id="SSF53067">
    <property type="entry name" value="Actin-like ATPase domain"/>
    <property type="match status" value="2"/>
</dbReference>
<dbReference type="Pfam" id="PF02782">
    <property type="entry name" value="FGGY_C"/>
    <property type="match status" value="1"/>
</dbReference>
<dbReference type="InterPro" id="IPR042024">
    <property type="entry name" value="D-XK_euk"/>
</dbReference>
<proteinExistence type="inferred from homology"/>
<keyword evidence="4" id="KW-0859">Xylose metabolism</keyword>
<comment type="function">
    <text evidence="4">Phosphorylates D-xylulose to produce D-xylulose 5-phosphate, a molecule that may play an important role in the regulation of glucose metabolism and lipogenesis.</text>
</comment>
<name>A0ABQ0F6C0_APOSI</name>
<keyword evidence="3 4" id="KW-0418">Kinase</keyword>
<dbReference type="InterPro" id="IPR018484">
    <property type="entry name" value="FGGY_N"/>
</dbReference>
<organism evidence="7 8">
    <name type="scientific">Apodemus speciosus</name>
    <name type="common">Large Japanese field mouse</name>
    <dbReference type="NCBI Taxonomy" id="105296"/>
    <lineage>
        <taxon>Eukaryota</taxon>
        <taxon>Metazoa</taxon>
        <taxon>Chordata</taxon>
        <taxon>Craniata</taxon>
        <taxon>Vertebrata</taxon>
        <taxon>Euteleostomi</taxon>
        <taxon>Mammalia</taxon>
        <taxon>Eutheria</taxon>
        <taxon>Euarchontoglires</taxon>
        <taxon>Glires</taxon>
        <taxon>Rodentia</taxon>
        <taxon>Myomorpha</taxon>
        <taxon>Muroidea</taxon>
        <taxon>Muridae</taxon>
        <taxon>Murinae</taxon>
        <taxon>Apodemus</taxon>
    </lineage>
</organism>
<dbReference type="InterPro" id="IPR043129">
    <property type="entry name" value="ATPase_NBD"/>
</dbReference>
<evidence type="ECO:0000256" key="1">
    <source>
        <dbReference type="ARBA" id="ARBA00009156"/>
    </source>
</evidence>
<evidence type="ECO:0000259" key="6">
    <source>
        <dbReference type="Pfam" id="PF02782"/>
    </source>
</evidence>
<dbReference type="PANTHER" id="PTHR10196:SF57">
    <property type="entry name" value="XYLULOSE KINASE"/>
    <property type="match status" value="1"/>
</dbReference>
<accession>A0ABQ0F6C0</accession>
<keyword evidence="4" id="KW-0067">ATP-binding</keyword>
<reference evidence="7 8" key="1">
    <citation type="submission" date="2024-08" db="EMBL/GenBank/DDBJ databases">
        <title>The draft genome of Apodemus speciosus.</title>
        <authorList>
            <person name="Nabeshima K."/>
            <person name="Suzuki S."/>
            <person name="Onuma M."/>
        </authorList>
    </citation>
    <scope>NUCLEOTIDE SEQUENCE [LARGE SCALE GENOMIC DNA]</scope>
    <source>
        <strain evidence="7">IB14-021</strain>
    </source>
</reference>
<dbReference type="GO" id="GO:0016301">
    <property type="term" value="F:kinase activity"/>
    <property type="evidence" value="ECO:0007669"/>
    <property type="project" value="UniProtKB-KW"/>
</dbReference>
<comment type="similarity">
    <text evidence="1 4">Belongs to the FGGY kinase family.</text>
</comment>